<name>A0AAD1W2J4_PELCU</name>
<evidence type="ECO:0000313" key="3">
    <source>
        <dbReference type="Proteomes" id="UP001295444"/>
    </source>
</evidence>
<feature type="region of interest" description="Disordered" evidence="1">
    <location>
        <begin position="31"/>
        <end position="58"/>
    </location>
</feature>
<evidence type="ECO:0000256" key="1">
    <source>
        <dbReference type="SAM" id="MobiDB-lite"/>
    </source>
</evidence>
<feature type="compositionally biased region" description="Low complexity" evidence="1">
    <location>
        <begin position="40"/>
        <end position="56"/>
    </location>
</feature>
<accession>A0AAD1W2J4</accession>
<protein>
    <submittedName>
        <fullName evidence="2">Uncharacterized protein</fullName>
    </submittedName>
</protein>
<dbReference type="Proteomes" id="UP001295444">
    <property type="component" value="Chromosome 04"/>
</dbReference>
<keyword evidence="3" id="KW-1185">Reference proteome</keyword>
<dbReference type="EMBL" id="OW240915">
    <property type="protein sequence ID" value="CAH2284208.1"/>
    <property type="molecule type" value="Genomic_DNA"/>
</dbReference>
<organism evidence="2 3">
    <name type="scientific">Pelobates cultripes</name>
    <name type="common">Western spadefoot toad</name>
    <dbReference type="NCBI Taxonomy" id="61616"/>
    <lineage>
        <taxon>Eukaryota</taxon>
        <taxon>Metazoa</taxon>
        <taxon>Chordata</taxon>
        <taxon>Craniata</taxon>
        <taxon>Vertebrata</taxon>
        <taxon>Euteleostomi</taxon>
        <taxon>Amphibia</taxon>
        <taxon>Batrachia</taxon>
        <taxon>Anura</taxon>
        <taxon>Pelobatoidea</taxon>
        <taxon>Pelobatidae</taxon>
        <taxon>Pelobates</taxon>
    </lineage>
</organism>
<gene>
    <name evidence="2" type="ORF">PECUL_23A035452</name>
</gene>
<sequence>MDKRAPKKHPNKSPVQKVTIADVFAASRALTSGSQDGGVPSSPDTTTTFSADATATGRPPQPDMAWILSIFAEVKTYLVGKIVRSTGVLRGEIQTLGAWTVQVEQRLVATMEVHNEVVSRINSLKARLDSAELAIEDVGNRSRPNNVRIRGLPEHVGDGPLVDMVVSIFKPLLTDIPENLWHEKKA</sequence>
<proteinExistence type="predicted"/>
<evidence type="ECO:0000313" key="2">
    <source>
        <dbReference type="EMBL" id="CAH2284208.1"/>
    </source>
</evidence>
<reference evidence="2" key="1">
    <citation type="submission" date="2022-03" db="EMBL/GenBank/DDBJ databases">
        <authorList>
            <person name="Alioto T."/>
            <person name="Alioto T."/>
            <person name="Gomez Garrido J."/>
        </authorList>
    </citation>
    <scope>NUCLEOTIDE SEQUENCE</scope>
</reference>
<dbReference type="AlphaFoldDB" id="A0AAD1W2J4"/>